<evidence type="ECO:0000256" key="1">
    <source>
        <dbReference type="ARBA" id="ARBA00005143"/>
    </source>
</evidence>
<feature type="domain" description="Pyruvate carboxyltransferase" evidence="8">
    <location>
        <begin position="49"/>
        <end position="322"/>
    </location>
</feature>
<dbReference type="Proteomes" id="UP001152646">
    <property type="component" value="Unassembled WGS sequence"/>
</dbReference>
<dbReference type="PANTHER" id="PTHR42738:SF17">
    <property type="entry name" value="HYDROXYMETHYLGLUTARYL-COA LYASE"/>
    <property type="match status" value="1"/>
</dbReference>
<dbReference type="GO" id="GO:0004419">
    <property type="term" value="F:hydroxymethylglutaryl-CoA lyase activity"/>
    <property type="evidence" value="ECO:0007669"/>
    <property type="project" value="UniProtKB-EC"/>
</dbReference>
<comment type="pathway">
    <text evidence="1">Metabolic intermediate metabolism; (S)-3-hydroxy-3-methylglutaryl-CoA degradation; acetoacetate from (S)-3-hydroxy-3-methylglutaryl-CoA: step 1/1.</text>
</comment>
<comment type="catalytic activity">
    <reaction evidence="6">
        <text>(3S)-3-hydroxy-3-methylglutaryl-CoA = acetoacetate + acetyl-CoA</text>
        <dbReference type="Rhea" id="RHEA:24404"/>
        <dbReference type="ChEBI" id="CHEBI:13705"/>
        <dbReference type="ChEBI" id="CHEBI:43074"/>
        <dbReference type="ChEBI" id="CHEBI:57288"/>
        <dbReference type="EC" id="4.1.3.4"/>
    </reaction>
</comment>
<dbReference type="GO" id="GO:0046872">
    <property type="term" value="F:metal ion binding"/>
    <property type="evidence" value="ECO:0007669"/>
    <property type="project" value="UniProtKB-KW"/>
</dbReference>
<dbReference type="GO" id="GO:0046951">
    <property type="term" value="P:ketone body biosynthetic process"/>
    <property type="evidence" value="ECO:0007669"/>
    <property type="project" value="TreeGrafter"/>
</dbReference>
<evidence type="ECO:0000313" key="9">
    <source>
        <dbReference type="EMBL" id="CAG8403088.1"/>
    </source>
</evidence>
<dbReference type="InterPro" id="IPR029045">
    <property type="entry name" value="ClpP/crotonase-like_dom_sf"/>
</dbReference>
<dbReference type="NCBIfam" id="NF004283">
    <property type="entry name" value="PRK05692.1"/>
    <property type="match status" value="1"/>
</dbReference>
<dbReference type="Pfam" id="PF00378">
    <property type="entry name" value="ECH_1"/>
    <property type="match status" value="1"/>
</dbReference>
<dbReference type="PANTHER" id="PTHR42738">
    <property type="entry name" value="HYDROXYMETHYLGLUTARYL-COA LYASE"/>
    <property type="match status" value="1"/>
</dbReference>
<comment type="caution">
    <text evidence="9">The sequence shown here is derived from an EMBL/GenBank/DDBJ whole genome shotgun (WGS) entry which is preliminary data.</text>
</comment>
<gene>
    <name evidence="9" type="ORF">PSALAMII_LOCUS8337</name>
</gene>
<sequence length="630" mass="67367">MSFPHIFQLADRGGSSAFRAFSAGPRSSILMVTPSLTLSNLIAMMAPAVRIVEVGPRDGLQNIRDTIPTSTKLELIQRLHQTGLQTIELTSVVSPKAIPQLADCREVLSNTDTKALLDDSQLRLPVLVPNVKGLEIAKQHGVREIAVFISATEGFSKANINCTVAQAIERSTQLASLAKASHIAVRGYVSCIFADPFDGPTPLPAVLRCVRALLDAGCYEVSLGDTLGTGSPANVRELISYLISNDIPVEKLAGHFHDTYGQAVANVWEAFNNGIRVFDSSVAGLGGCPFAPGAKGNVASEDLVYMFHNVGISTGVDLSKLVETGHWVCKKLGKSNSSRAGTALATKSPAKPKASQLSWTLLNETKGLQLFRSGVNLKIVLNRPKNGNTLTTTMISDLTRAISNASADSLVSRIVITAKGKFFCTGMDLGKGSTAVGEDSSNAQFTRLTNLFEVIDQCPKVTIAAVNGPAFGGGVGLALVCDLRIFTQAANLTLSEVKLGLCPATISKYVTRELGVAFAREVMLSARVITPVELKRLGIVAEITANEELERSVDTLLVKLKAASSNASRMSKELVRLAWAHGGKEKQASGIKALFGEMMRPDADGAYGVREFQAKRKVDWDVYVERKVKL</sequence>
<comment type="similarity">
    <text evidence="7">Belongs to the enoyl-CoA hydratase/isomerase family.</text>
</comment>
<dbReference type="InterPro" id="IPR000891">
    <property type="entry name" value="PYR_CT"/>
</dbReference>
<dbReference type="InterPro" id="IPR043594">
    <property type="entry name" value="HMGL"/>
</dbReference>
<name>A0A9W4JP36_9EURO</name>
<evidence type="ECO:0000313" key="10">
    <source>
        <dbReference type="Proteomes" id="UP001152646"/>
    </source>
</evidence>
<evidence type="ECO:0000256" key="2">
    <source>
        <dbReference type="ARBA" id="ARBA00009405"/>
    </source>
</evidence>
<dbReference type="FunFam" id="3.20.20.70:FF:000201">
    <property type="entry name" value="Hydroxymethylglutaryl-CoA lyase"/>
    <property type="match status" value="1"/>
</dbReference>
<dbReference type="InterPro" id="IPR018376">
    <property type="entry name" value="Enoyl-CoA_hyd/isom_CS"/>
</dbReference>
<reference evidence="9" key="1">
    <citation type="submission" date="2021-07" db="EMBL/GenBank/DDBJ databases">
        <authorList>
            <person name="Branca A.L. A."/>
        </authorList>
    </citation>
    <scope>NUCLEOTIDE SEQUENCE</scope>
</reference>
<dbReference type="OrthoDB" id="10253869at2759"/>
<dbReference type="InterPro" id="IPR013785">
    <property type="entry name" value="Aldolase_TIM"/>
</dbReference>
<dbReference type="PROSITE" id="PS50991">
    <property type="entry name" value="PYR_CT"/>
    <property type="match status" value="1"/>
</dbReference>
<evidence type="ECO:0000256" key="5">
    <source>
        <dbReference type="ARBA" id="ARBA00023239"/>
    </source>
</evidence>
<evidence type="ECO:0000256" key="4">
    <source>
        <dbReference type="ARBA" id="ARBA00022723"/>
    </source>
</evidence>
<dbReference type="Gene3D" id="3.20.20.70">
    <property type="entry name" value="Aldolase class I"/>
    <property type="match status" value="1"/>
</dbReference>
<dbReference type="PROSITE" id="PS00166">
    <property type="entry name" value="ENOYL_COA_HYDRATASE"/>
    <property type="match status" value="1"/>
</dbReference>
<dbReference type="InterPro" id="IPR001753">
    <property type="entry name" value="Enoyl-CoA_hydra/iso"/>
</dbReference>
<evidence type="ECO:0000256" key="3">
    <source>
        <dbReference type="ARBA" id="ARBA00012910"/>
    </source>
</evidence>
<dbReference type="CDD" id="cd07938">
    <property type="entry name" value="DRE_TIM_HMGL"/>
    <property type="match status" value="1"/>
</dbReference>
<dbReference type="GO" id="GO:0006552">
    <property type="term" value="P:L-leucine catabolic process"/>
    <property type="evidence" value="ECO:0007669"/>
    <property type="project" value="TreeGrafter"/>
</dbReference>
<evidence type="ECO:0000256" key="6">
    <source>
        <dbReference type="ARBA" id="ARBA00049877"/>
    </source>
</evidence>
<evidence type="ECO:0000256" key="7">
    <source>
        <dbReference type="RuleBase" id="RU003707"/>
    </source>
</evidence>
<proteinExistence type="inferred from homology"/>
<dbReference type="Gene3D" id="3.90.226.10">
    <property type="entry name" value="2-enoyl-CoA Hydratase, Chain A, domain 1"/>
    <property type="match status" value="1"/>
</dbReference>
<comment type="similarity">
    <text evidence="2">Belongs to the HMG-CoA lyase family.</text>
</comment>
<dbReference type="SUPFAM" id="SSF52096">
    <property type="entry name" value="ClpP/crotonase"/>
    <property type="match status" value="1"/>
</dbReference>
<protein>
    <recommendedName>
        <fullName evidence="3">hydroxymethylglutaryl-CoA lyase</fullName>
        <ecNumber evidence="3">4.1.3.4</ecNumber>
    </recommendedName>
</protein>
<accession>A0A9W4JP36</accession>
<dbReference type="EC" id="4.1.3.4" evidence="3"/>
<evidence type="ECO:0000259" key="8">
    <source>
        <dbReference type="PROSITE" id="PS50991"/>
    </source>
</evidence>
<dbReference type="Pfam" id="PF00682">
    <property type="entry name" value="HMGL-like"/>
    <property type="match status" value="1"/>
</dbReference>
<keyword evidence="5" id="KW-0456">Lyase</keyword>
<dbReference type="EMBL" id="CAJVPA010000206">
    <property type="protein sequence ID" value="CAG8403088.1"/>
    <property type="molecule type" value="Genomic_DNA"/>
</dbReference>
<organism evidence="9 10">
    <name type="scientific">Penicillium salamii</name>
    <dbReference type="NCBI Taxonomy" id="1612424"/>
    <lineage>
        <taxon>Eukaryota</taxon>
        <taxon>Fungi</taxon>
        <taxon>Dikarya</taxon>
        <taxon>Ascomycota</taxon>
        <taxon>Pezizomycotina</taxon>
        <taxon>Eurotiomycetes</taxon>
        <taxon>Eurotiomycetidae</taxon>
        <taxon>Eurotiales</taxon>
        <taxon>Aspergillaceae</taxon>
        <taxon>Penicillium</taxon>
    </lineage>
</organism>
<dbReference type="SUPFAM" id="SSF51569">
    <property type="entry name" value="Aldolase"/>
    <property type="match status" value="1"/>
</dbReference>
<dbReference type="AlphaFoldDB" id="A0A9W4JP36"/>
<dbReference type="CDD" id="cd06558">
    <property type="entry name" value="crotonase-like"/>
    <property type="match status" value="1"/>
</dbReference>
<keyword evidence="4" id="KW-0479">Metal-binding</keyword>